<dbReference type="STRING" id="39841.SAMN05660836_01630"/>
<organism evidence="6 7">
    <name type="scientific">Thermodesulforhabdus norvegica</name>
    <dbReference type="NCBI Taxonomy" id="39841"/>
    <lineage>
        <taxon>Bacteria</taxon>
        <taxon>Pseudomonadati</taxon>
        <taxon>Thermodesulfobacteriota</taxon>
        <taxon>Syntrophobacteria</taxon>
        <taxon>Syntrophobacterales</taxon>
        <taxon>Thermodesulforhabdaceae</taxon>
        <taxon>Thermodesulforhabdus</taxon>
    </lineage>
</organism>
<dbReference type="AlphaFoldDB" id="A0A1I4U4A2"/>
<dbReference type="InterPro" id="IPR002508">
    <property type="entry name" value="MurNAc-LAA_cat"/>
</dbReference>
<dbReference type="SUPFAM" id="SSF81901">
    <property type="entry name" value="HCP-like"/>
    <property type="match status" value="1"/>
</dbReference>
<dbReference type="InterPro" id="IPR050695">
    <property type="entry name" value="N-acetylmuramoyl_amidase_3"/>
</dbReference>
<gene>
    <name evidence="6" type="ORF">SAMN05660836_01630</name>
</gene>
<evidence type="ECO:0000313" key="6">
    <source>
        <dbReference type="EMBL" id="SFM83832.1"/>
    </source>
</evidence>
<dbReference type="PANTHER" id="PTHR30404">
    <property type="entry name" value="N-ACETYLMURAMOYL-L-ALANINE AMIDASE"/>
    <property type="match status" value="1"/>
</dbReference>
<dbReference type="EC" id="3.5.1.28" evidence="2"/>
<evidence type="ECO:0000259" key="5">
    <source>
        <dbReference type="SMART" id="SM00646"/>
    </source>
</evidence>
<dbReference type="EMBL" id="FOUU01000005">
    <property type="protein sequence ID" value="SFM83832.1"/>
    <property type="molecule type" value="Genomic_DNA"/>
</dbReference>
<keyword evidence="4" id="KW-0732">Signal</keyword>
<reference evidence="7" key="1">
    <citation type="submission" date="2016-10" db="EMBL/GenBank/DDBJ databases">
        <authorList>
            <person name="Varghese N."/>
            <person name="Submissions S."/>
        </authorList>
    </citation>
    <scope>NUCLEOTIDE SEQUENCE [LARGE SCALE GENOMIC DNA]</scope>
    <source>
        <strain evidence="7">DSM 9990</strain>
    </source>
</reference>
<evidence type="ECO:0000256" key="1">
    <source>
        <dbReference type="ARBA" id="ARBA00001561"/>
    </source>
</evidence>
<dbReference type="Pfam" id="PF11741">
    <property type="entry name" value="AMIN"/>
    <property type="match status" value="1"/>
</dbReference>
<dbReference type="Pfam" id="PF01520">
    <property type="entry name" value="Amidase_3"/>
    <property type="match status" value="1"/>
</dbReference>
<dbReference type="PANTHER" id="PTHR30404:SF0">
    <property type="entry name" value="N-ACETYLMURAMOYL-L-ALANINE AMIDASE AMIC"/>
    <property type="match status" value="1"/>
</dbReference>
<dbReference type="InterPro" id="IPR021731">
    <property type="entry name" value="AMIN_dom"/>
</dbReference>
<feature type="chain" id="PRO_5011618795" description="N-acetylmuramoyl-L-alanine amidase" evidence="4">
    <location>
        <begin position="26"/>
        <end position="554"/>
    </location>
</feature>
<dbReference type="SMART" id="SM00646">
    <property type="entry name" value="Ami_3"/>
    <property type="match status" value="1"/>
</dbReference>
<evidence type="ECO:0000256" key="2">
    <source>
        <dbReference type="ARBA" id="ARBA00011901"/>
    </source>
</evidence>
<evidence type="ECO:0000313" key="7">
    <source>
        <dbReference type="Proteomes" id="UP000199611"/>
    </source>
</evidence>
<dbReference type="GO" id="GO:0030288">
    <property type="term" value="C:outer membrane-bounded periplasmic space"/>
    <property type="evidence" value="ECO:0007669"/>
    <property type="project" value="TreeGrafter"/>
</dbReference>
<dbReference type="GO" id="GO:0009253">
    <property type="term" value="P:peptidoglycan catabolic process"/>
    <property type="evidence" value="ECO:0007669"/>
    <property type="project" value="InterPro"/>
</dbReference>
<dbReference type="RefSeq" id="WP_177193589.1">
    <property type="nucleotide sequence ID" value="NZ_FOUU01000005.1"/>
</dbReference>
<feature type="signal peptide" evidence="4">
    <location>
        <begin position="1"/>
        <end position="25"/>
    </location>
</feature>
<dbReference type="FunFam" id="3.40.630.40:FF:000005">
    <property type="entry name" value="N-acetylmuramoyl-L-alanine amidase (AmiA)"/>
    <property type="match status" value="1"/>
</dbReference>
<keyword evidence="3" id="KW-0378">Hydrolase</keyword>
<evidence type="ECO:0000256" key="4">
    <source>
        <dbReference type="SAM" id="SignalP"/>
    </source>
</evidence>
<dbReference type="InterPro" id="IPR011990">
    <property type="entry name" value="TPR-like_helical_dom_sf"/>
</dbReference>
<evidence type="ECO:0000256" key="3">
    <source>
        <dbReference type="ARBA" id="ARBA00022801"/>
    </source>
</evidence>
<accession>A0A1I4U4A2</accession>
<name>A0A1I4U4A2_9BACT</name>
<feature type="domain" description="MurNAc-LAA" evidence="5">
    <location>
        <begin position="387"/>
        <end position="538"/>
    </location>
</feature>
<sequence>MIRIYHHRIFWIVALIATFSYNCTATTVAYGQEEPGYYEKGRDCYRRVLSLGKKATPDMFKSCVEHFDRALQSTKAPPDKCHYYLGQIYHRCFDMSGKQSDFLKALFHYRTITQHLSRSNLADDAQFLIGILYSSVDIEQAYKELKKVEELFPNGDMRNKAAQKAKELEKQIAFLHPEVKKESTTTDTGLIYLEEVYHWSGTDYTRVVLHTSSPVRYEVDTLPADPKAQKPPRLFLDLFSCHVGENLENRITVTDGFLRQIRVGQFNSSTARVVLDLESIRDYRVFTLENPFRIVVDILGKEPKKVVSPPPVLDSLPEQLHLDIRTIVIDPGHGGKDKGAIGPTGLYEKDVTLAIAKELKRILEQRGGYEVYLTRTTDKFLSLEQRTAIANAKKADLFISIHTNAHEDPRLGGVETYFLNFSADKEAARVAALENAIAEHKLSDLEAILRDLLFITKLQESSQLAQSVHQHLVKELRKRKTHLRDLGVKQAPFYVLMGANMPAILVEVAFISNPKEEKLLKNKIYVKYIAEGLASGITDYAQTVAGIARVREGR</sequence>
<dbReference type="CDD" id="cd02696">
    <property type="entry name" value="MurNAc-LAA"/>
    <property type="match status" value="1"/>
</dbReference>
<comment type="catalytic activity">
    <reaction evidence="1">
        <text>Hydrolyzes the link between N-acetylmuramoyl residues and L-amino acid residues in certain cell-wall glycopeptides.</text>
        <dbReference type="EC" id="3.5.1.28"/>
    </reaction>
</comment>
<protein>
    <recommendedName>
        <fullName evidence="2">N-acetylmuramoyl-L-alanine amidase</fullName>
        <ecNumber evidence="2">3.5.1.28</ecNumber>
    </recommendedName>
</protein>
<dbReference type="Gene3D" id="1.25.40.10">
    <property type="entry name" value="Tetratricopeptide repeat domain"/>
    <property type="match status" value="1"/>
</dbReference>
<dbReference type="Gene3D" id="3.40.630.40">
    <property type="entry name" value="Zn-dependent exopeptidases"/>
    <property type="match status" value="1"/>
</dbReference>
<keyword evidence="7" id="KW-1185">Reference proteome</keyword>
<dbReference type="Proteomes" id="UP000199611">
    <property type="component" value="Unassembled WGS sequence"/>
</dbReference>
<proteinExistence type="predicted"/>
<dbReference type="Gene3D" id="2.60.40.3500">
    <property type="match status" value="1"/>
</dbReference>
<dbReference type="SUPFAM" id="SSF53187">
    <property type="entry name" value="Zn-dependent exopeptidases"/>
    <property type="match status" value="1"/>
</dbReference>
<dbReference type="GO" id="GO:0008745">
    <property type="term" value="F:N-acetylmuramoyl-L-alanine amidase activity"/>
    <property type="evidence" value="ECO:0007669"/>
    <property type="project" value="UniProtKB-EC"/>
</dbReference>